<dbReference type="PIRSF" id="PIRSF005651">
    <property type="entry name" value="HflC"/>
    <property type="match status" value="1"/>
</dbReference>
<dbReference type="InterPro" id="IPR001972">
    <property type="entry name" value="Stomatin_HflK_fam"/>
</dbReference>
<evidence type="ECO:0000256" key="4">
    <source>
        <dbReference type="ARBA" id="ARBA00022989"/>
    </source>
</evidence>
<dbReference type="InParanoid" id="A0A1Y5TZF0"/>
<comment type="similarity">
    <text evidence="2 6">Belongs to the band 7/mec-2 family. HflC subfamily.</text>
</comment>
<gene>
    <name evidence="8" type="primary">hflC</name>
    <name evidence="8" type="ORF">OCH7691_03477</name>
</gene>
<comment type="subcellular location">
    <subcellularLocation>
        <location evidence="1">Membrane</location>
        <topology evidence="1">Single-pass membrane protein</topology>
    </subcellularLocation>
</comment>
<dbReference type="PRINTS" id="PR00721">
    <property type="entry name" value="STOMATIN"/>
</dbReference>
<dbReference type="CDD" id="cd03405">
    <property type="entry name" value="SPFH_HflC"/>
    <property type="match status" value="1"/>
</dbReference>
<dbReference type="SUPFAM" id="SSF117892">
    <property type="entry name" value="Band 7/SPFH domain"/>
    <property type="match status" value="1"/>
</dbReference>
<keyword evidence="8" id="KW-0645">Protease</keyword>
<dbReference type="GO" id="GO:0008233">
    <property type="term" value="F:peptidase activity"/>
    <property type="evidence" value="ECO:0007669"/>
    <property type="project" value="UniProtKB-KW"/>
</dbReference>
<dbReference type="EMBL" id="FWFR01000003">
    <property type="protein sequence ID" value="SLN72447.1"/>
    <property type="molecule type" value="Genomic_DNA"/>
</dbReference>
<dbReference type="OrthoDB" id="9812991at2"/>
<keyword evidence="3" id="KW-0812">Transmembrane</keyword>
<dbReference type="Proteomes" id="UP000193200">
    <property type="component" value="Unassembled WGS sequence"/>
</dbReference>
<accession>A0A1Y5TZF0</accession>
<keyword evidence="4" id="KW-1133">Transmembrane helix</keyword>
<evidence type="ECO:0000256" key="1">
    <source>
        <dbReference type="ARBA" id="ARBA00004167"/>
    </source>
</evidence>
<reference evidence="8 9" key="1">
    <citation type="submission" date="2017-03" db="EMBL/GenBank/DDBJ databases">
        <authorList>
            <person name="Afonso C.L."/>
            <person name="Miller P.J."/>
            <person name="Scott M.A."/>
            <person name="Spackman E."/>
            <person name="Goraichik I."/>
            <person name="Dimitrov K.M."/>
            <person name="Suarez D.L."/>
            <person name="Swayne D.E."/>
        </authorList>
    </citation>
    <scope>NUCLEOTIDE SEQUENCE [LARGE SCALE GENOMIC DNA]</scope>
    <source>
        <strain evidence="8 9">CECT 7691</strain>
    </source>
</reference>
<organism evidence="8 9">
    <name type="scientific">Oceanibacterium hippocampi</name>
    <dbReference type="NCBI Taxonomy" id="745714"/>
    <lineage>
        <taxon>Bacteria</taxon>
        <taxon>Pseudomonadati</taxon>
        <taxon>Pseudomonadota</taxon>
        <taxon>Alphaproteobacteria</taxon>
        <taxon>Sneathiellales</taxon>
        <taxon>Sneathiellaceae</taxon>
        <taxon>Oceanibacterium</taxon>
    </lineage>
</organism>
<dbReference type="Gene3D" id="3.30.479.30">
    <property type="entry name" value="Band 7 domain"/>
    <property type="match status" value="1"/>
</dbReference>
<evidence type="ECO:0000256" key="5">
    <source>
        <dbReference type="ARBA" id="ARBA00023136"/>
    </source>
</evidence>
<dbReference type="GO" id="GO:0016020">
    <property type="term" value="C:membrane"/>
    <property type="evidence" value="ECO:0007669"/>
    <property type="project" value="UniProtKB-SubCell"/>
</dbReference>
<dbReference type="FunCoup" id="A0A1Y5TZF0">
    <property type="interactions" value="145"/>
</dbReference>
<evidence type="ECO:0000313" key="9">
    <source>
        <dbReference type="Proteomes" id="UP000193200"/>
    </source>
</evidence>
<dbReference type="NCBIfam" id="TIGR01932">
    <property type="entry name" value="hflC"/>
    <property type="match status" value="1"/>
</dbReference>
<protein>
    <recommendedName>
        <fullName evidence="6">Protein HflC</fullName>
    </recommendedName>
</protein>
<feature type="domain" description="Band 7" evidence="7">
    <location>
        <begin position="22"/>
        <end position="184"/>
    </location>
</feature>
<comment type="function">
    <text evidence="6">HflC and HflK could regulate a protease.</text>
</comment>
<evidence type="ECO:0000256" key="3">
    <source>
        <dbReference type="ARBA" id="ARBA00022692"/>
    </source>
</evidence>
<dbReference type="InterPro" id="IPR010200">
    <property type="entry name" value="HflC"/>
</dbReference>
<keyword evidence="9" id="KW-1185">Reference proteome</keyword>
<dbReference type="InterPro" id="IPR036013">
    <property type="entry name" value="Band_7/SPFH_dom_sf"/>
</dbReference>
<evidence type="ECO:0000256" key="6">
    <source>
        <dbReference type="PIRNR" id="PIRNR005651"/>
    </source>
</evidence>
<evidence type="ECO:0000313" key="8">
    <source>
        <dbReference type="EMBL" id="SLN72447.1"/>
    </source>
</evidence>
<dbReference type="AlphaFoldDB" id="A0A1Y5TZF0"/>
<name>A0A1Y5TZF0_9PROT</name>
<evidence type="ECO:0000256" key="2">
    <source>
        <dbReference type="ARBA" id="ARBA00007862"/>
    </source>
</evidence>
<dbReference type="SMART" id="SM00244">
    <property type="entry name" value="PHB"/>
    <property type="match status" value="1"/>
</dbReference>
<dbReference type="RefSeq" id="WP_085884816.1">
    <property type="nucleotide sequence ID" value="NZ_FWFR01000003.1"/>
</dbReference>
<evidence type="ECO:0000259" key="7">
    <source>
        <dbReference type="SMART" id="SM00244"/>
    </source>
</evidence>
<dbReference type="PANTHER" id="PTHR42911:SF1">
    <property type="entry name" value="MODULATOR OF FTSH PROTEASE HFLC"/>
    <property type="match status" value="1"/>
</dbReference>
<dbReference type="InterPro" id="IPR001107">
    <property type="entry name" value="Band_7"/>
</dbReference>
<keyword evidence="8" id="KW-0378">Hydrolase</keyword>
<dbReference type="Pfam" id="PF01145">
    <property type="entry name" value="Band_7"/>
    <property type="match status" value="1"/>
</dbReference>
<keyword evidence="5" id="KW-0472">Membrane</keyword>
<dbReference type="PANTHER" id="PTHR42911">
    <property type="entry name" value="MODULATOR OF FTSH PROTEASE HFLC"/>
    <property type="match status" value="1"/>
</dbReference>
<sequence length="305" mass="34563">MQRTLLVIVAGLVVLFGVILSSTVFTVHQAEQALVLQFGEPIRVIKEPGIQLKIPLIQDIQRMEKRILAYDAPQQEIIASDQKRLVVDAFARYRIVDPLEFYKSVGNLSVAVQRLDNFMDSSVREVLGRQDLQTIVSGHRAELMKEIQTRVNDSAKSLGLDIVDVRIKHADLPQANSEAIFRRMQTERDREAKEIRARGDELAQRIRADADRQVTVLLAEANRKSEILRGEGDAEKNRIFAEAFGADPDFFAFYRAMLAYRKAINNDDTTLVMSPDSEFFRYFESIGVRDIGNPARLTDTVKPAE</sequence>
<dbReference type="GO" id="GO:0006508">
    <property type="term" value="P:proteolysis"/>
    <property type="evidence" value="ECO:0007669"/>
    <property type="project" value="UniProtKB-KW"/>
</dbReference>
<proteinExistence type="inferred from homology"/>